<evidence type="ECO:0000313" key="1">
    <source>
        <dbReference type="EMBL" id="GIY51667.1"/>
    </source>
</evidence>
<comment type="caution">
    <text evidence="1">The sequence shown here is derived from an EMBL/GenBank/DDBJ whole genome shotgun (WGS) entry which is preliminary data.</text>
</comment>
<dbReference type="AlphaFoldDB" id="A0AAV4U1N2"/>
<organism evidence="1 2">
    <name type="scientific">Caerostris extrusa</name>
    <name type="common">Bark spider</name>
    <name type="synonym">Caerostris bankana</name>
    <dbReference type="NCBI Taxonomy" id="172846"/>
    <lineage>
        <taxon>Eukaryota</taxon>
        <taxon>Metazoa</taxon>
        <taxon>Ecdysozoa</taxon>
        <taxon>Arthropoda</taxon>
        <taxon>Chelicerata</taxon>
        <taxon>Arachnida</taxon>
        <taxon>Araneae</taxon>
        <taxon>Araneomorphae</taxon>
        <taxon>Entelegynae</taxon>
        <taxon>Araneoidea</taxon>
        <taxon>Araneidae</taxon>
        <taxon>Caerostris</taxon>
    </lineage>
</organism>
<dbReference type="Proteomes" id="UP001054945">
    <property type="component" value="Unassembled WGS sequence"/>
</dbReference>
<proteinExistence type="predicted"/>
<gene>
    <name evidence="1" type="ORF">CEXT_548601</name>
</gene>
<keyword evidence="2" id="KW-1185">Reference proteome</keyword>
<name>A0AAV4U1N2_CAEEX</name>
<protein>
    <submittedName>
        <fullName evidence="1">Uncharacterized protein</fullName>
    </submittedName>
</protein>
<sequence length="115" mass="13062">MLTYNAWLNRHQETVEAGIAPSVAIHPYVDSFILSLANLVPFVKMWFGFRKRVVIQNRNLLRPDLKILNLGFREKSCDSEPQSVTTRSEDPEVIGPFAVMCRLGPIKCFAPFLAI</sequence>
<accession>A0AAV4U1N2</accession>
<dbReference type="EMBL" id="BPLR01012139">
    <property type="protein sequence ID" value="GIY51667.1"/>
    <property type="molecule type" value="Genomic_DNA"/>
</dbReference>
<reference evidence="1 2" key="1">
    <citation type="submission" date="2021-06" db="EMBL/GenBank/DDBJ databases">
        <title>Caerostris extrusa draft genome.</title>
        <authorList>
            <person name="Kono N."/>
            <person name="Arakawa K."/>
        </authorList>
    </citation>
    <scope>NUCLEOTIDE SEQUENCE [LARGE SCALE GENOMIC DNA]</scope>
</reference>
<evidence type="ECO:0000313" key="2">
    <source>
        <dbReference type="Proteomes" id="UP001054945"/>
    </source>
</evidence>